<dbReference type="Proteomes" id="UP000007800">
    <property type="component" value="Unassembled WGS sequence"/>
</dbReference>
<dbReference type="FunCoup" id="C5LYZ0">
    <property type="interactions" value="6"/>
</dbReference>
<sequence length="189" mass="21048">MDEDDEFCLLNDLSLPDAVAFAEAKGTIFNSVALLDLYIDVDGDQDIDKVAQSLGIRKTDRCSRTDADKSNKKSSSQILGREQQQQATFTGIKMMSERERAAENIYFSQQDEALLKKILEDNPEIEVERDLQRSPVHTGSSIQDKVKMLFIQNGIPPTANPPLLEDLVQLIAEEKKASMRDAMAAEAKA</sequence>
<evidence type="ECO:0000256" key="1">
    <source>
        <dbReference type="SAM" id="MobiDB-lite"/>
    </source>
</evidence>
<gene>
    <name evidence="2" type="ORF">Pmar_PMAR016073</name>
</gene>
<dbReference type="AlphaFoldDB" id="C5LYZ0"/>
<protein>
    <submittedName>
        <fullName evidence="2">Uncharacterized protein</fullName>
    </submittedName>
</protein>
<keyword evidence="3" id="KW-1185">Reference proteome</keyword>
<name>C5LYZ0_PERM5</name>
<organism evidence="3">
    <name type="scientific">Perkinsus marinus (strain ATCC 50983 / TXsc)</name>
    <dbReference type="NCBI Taxonomy" id="423536"/>
    <lineage>
        <taxon>Eukaryota</taxon>
        <taxon>Sar</taxon>
        <taxon>Alveolata</taxon>
        <taxon>Perkinsozoa</taxon>
        <taxon>Perkinsea</taxon>
        <taxon>Perkinsida</taxon>
        <taxon>Perkinsidae</taxon>
        <taxon>Perkinsus</taxon>
    </lineage>
</organism>
<dbReference type="GeneID" id="9037909"/>
<feature type="compositionally biased region" description="Basic and acidic residues" evidence="1">
    <location>
        <begin position="62"/>
        <end position="71"/>
    </location>
</feature>
<evidence type="ECO:0000313" key="2">
    <source>
        <dbReference type="EMBL" id="EEQ97999.1"/>
    </source>
</evidence>
<dbReference type="EMBL" id="GG686838">
    <property type="protein sequence ID" value="EEQ97999.1"/>
    <property type="molecule type" value="Genomic_DNA"/>
</dbReference>
<feature type="compositionally biased region" description="Polar residues" evidence="1">
    <location>
        <begin position="73"/>
        <end position="82"/>
    </location>
</feature>
<reference evidence="2 3" key="1">
    <citation type="submission" date="2008-07" db="EMBL/GenBank/DDBJ databases">
        <authorList>
            <person name="El-Sayed N."/>
            <person name="Caler E."/>
            <person name="Inman J."/>
            <person name="Amedeo P."/>
            <person name="Hass B."/>
            <person name="Wortman J."/>
        </authorList>
    </citation>
    <scope>NUCLEOTIDE SEQUENCE [LARGE SCALE GENOMIC DNA]</scope>
    <source>
        <strain evidence="3">ATCC 50983 / TXsc</strain>
    </source>
</reference>
<dbReference type="RefSeq" id="XP_002765282.1">
    <property type="nucleotide sequence ID" value="XM_002765236.1"/>
</dbReference>
<dbReference type="OrthoDB" id="347158at2759"/>
<accession>C5LYZ0</accession>
<dbReference type="InParanoid" id="C5LYZ0"/>
<evidence type="ECO:0000313" key="3">
    <source>
        <dbReference type="Proteomes" id="UP000007800"/>
    </source>
</evidence>
<proteinExistence type="predicted"/>
<feature type="region of interest" description="Disordered" evidence="1">
    <location>
        <begin position="62"/>
        <end position="82"/>
    </location>
</feature>